<keyword evidence="5" id="KW-0843">Virulence</keyword>
<dbReference type="InterPro" id="IPR011628">
    <property type="entry name" value="Cleaved_adhesin"/>
</dbReference>
<feature type="domain" description="Cleaved adhesin" evidence="7">
    <location>
        <begin position="248"/>
        <end position="420"/>
    </location>
</feature>
<feature type="domain" description="Cleaved adhesin" evidence="7">
    <location>
        <begin position="516"/>
        <end position="686"/>
    </location>
</feature>
<dbReference type="NCBIfam" id="NF038128">
    <property type="entry name" value="choice_anch_J"/>
    <property type="match status" value="2"/>
</dbReference>
<proteinExistence type="inferred from homology"/>
<keyword evidence="4" id="KW-0788">Thiol protease</keyword>
<dbReference type="AlphaFoldDB" id="A0A2U1FF03"/>
<keyword evidence="2" id="KW-0645">Protease</keyword>
<organism evidence="9 10">
    <name type="scientific">Porphyromonas loveana</name>
    <dbReference type="NCBI Taxonomy" id="1884669"/>
    <lineage>
        <taxon>Bacteria</taxon>
        <taxon>Pseudomonadati</taxon>
        <taxon>Bacteroidota</taxon>
        <taxon>Bacteroidia</taxon>
        <taxon>Bacteroidales</taxon>
        <taxon>Porphyromonadaceae</taxon>
        <taxon>Porphyromonas</taxon>
    </lineage>
</organism>
<evidence type="ECO:0000259" key="8">
    <source>
        <dbReference type="Pfam" id="PF10365"/>
    </source>
</evidence>
<dbReference type="InterPro" id="IPR018832">
    <property type="entry name" value="Pept_C25_gingipain_C"/>
</dbReference>
<comment type="caution">
    <text evidence="9">The sequence shown here is derived from an EMBL/GenBank/DDBJ whole genome shotgun (WGS) entry which is preliminary data.</text>
</comment>
<dbReference type="RefSeq" id="WP_116679283.1">
    <property type="nucleotide sequence ID" value="NZ_QEKY01000007.1"/>
</dbReference>
<evidence type="ECO:0000256" key="6">
    <source>
        <dbReference type="SAM" id="SignalP"/>
    </source>
</evidence>
<evidence type="ECO:0000256" key="3">
    <source>
        <dbReference type="ARBA" id="ARBA00022801"/>
    </source>
</evidence>
<dbReference type="GO" id="GO:0006508">
    <property type="term" value="P:proteolysis"/>
    <property type="evidence" value="ECO:0007669"/>
    <property type="project" value="UniProtKB-KW"/>
</dbReference>
<protein>
    <submittedName>
        <fullName evidence="9">Putative secreted protein (Por secretion system target)</fullName>
    </submittedName>
</protein>
<feature type="signal peptide" evidence="6">
    <location>
        <begin position="1"/>
        <end position="25"/>
    </location>
</feature>
<dbReference type="Proteomes" id="UP000245462">
    <property type="component" value="Unassembled WGS sequence"/>
</dbReference>
<evidence type="ECO:0000256" key="4">
    <source>
        <dbReference type="ARBA" id="ARBA00022807"/>
    </source>
</evidence>
<dbReference type="GeneID" id="94550750"/>
<dbReference type="Pfam" id="PF10365">
    <property type="entry name" value="DUF2436"/>
    <property type="match status" value="1"/>
</dbReference>
<dbReference type="OrthoDB" id="1086190at2"/>
<dbReference type="InterPro" id="IPR013783">
    <property type="entry name" value="Ig-like_fold"/>
</dbReference>
<keyword evidence="10" id="KW-1185">Reference proteome</keyword>
<sequence length="819" mass="90366">MKKQNSLFAFALLFSLWGLGQTAMAQKARKEVSRAQAKTLMLKQQKATPSDLKRFRDEPIPGGMARIILEAHDVWGDGSGYQMLLDADHTAYGNEIPLTTPLGNTLTVDCDIPATLYAPFEFKVPADADPSCTPEHQVVDGVACIDLPAGVYDYVVVNPTPSLCIVIPGIFGQEDDTFGDDFRFEAGKIYHFLVAFHDGGTFSTTGDYVTLTVTDGTPLHPVQNLKGTAEGQKVTLKWDSPTSGKSTIVLNESFDKENLPEGWSMIDADGDGHNWMSTIGVYNTLPHSGAGAMFSKSWTSKPDLTPDNYLVTPRFTVPIHGELTYWVSTQEEWVNENYGVFLSVSGNQVANFTEKLFEENLSNGKPFTMRQKRENAPKLPAPYRKRSIDLSAYAGQEVYLAFRHFNSEGVFRFYLDDVTVSDGEVSEEFTYTVYRDGTKIKEGLTATLFEENGVSVGTHEYCVEVQYVGGVSPKECVDITVSSQSLNPVTGLTATQDGMDAVLRWGAPVAKDEVVLLSESFDTGKMPEGWTTIDSDGDGHAWDPAFLFDFGGQGHNGSIGLISSASYIYYVGILTPDNYLISPELSLINGGTLSFWVCAQDIGHPAEHYAVYASTGGNAVEDFTILLLEETIENKTVQSMRKSSELRSQTPWKEKTVTLPVGTKYVAFRHFDCSDMYRLCIDDVEVSCKEDEIPYTYTIYRNGTEIASVVTETTYRDMNLVPGTYTYGVKVVYPNGESSVEEATLTITSLSETVTTRPYTLAVHENQITVTCKGEVRIYDINGRLVATGIDVVKYTTQNGVYVIRIIVNGKTYVEKVIL</sequence>
<keyword evidence="3" id="KW-0378">Hydrolase</keyword>
<evidence type="ECO:0000313" key="10">
    <source>
        <dbReference type="Proteomes" id="UP000245462"/>
    </source>
</evidence>
<dbReference type="Gene3D" id="2.60.120.200">
    <property type="match status" value="2"/>
</dbReference>
<name>A0A2U1FF03_9PORP</name>
<feature type="chain" id="PRO_5015464071" evidence="6">
    <location>
        <begin position="26"/>
        <end position="819"/>
    </location>
</feature>
<evidence type="ECO:0000256" key="1">
    <source>
        <dbReference type="ARBA" id="ARBA00006067"/>
    </source>
</evidence>
<accession>A0A2U1FF03</accession>
<dbReference type="GO" id="GO:0008234">
    <property type="term" value="F:cysteine-type peptidase activity"/>
    <property type="evidence" value="ECO:0007669"/>
    <property type="project" value="UniProtKB-KW"/>
</dbReference>
<evidence type="ECO:0000313" key="9">
    <source>
        <dbReference type="EMBL" id="PVZ10754.1"/>
    </source>
</evidence>
<dbReference type="Pfam" id="PF07675">
    <property type="entry name" value="Cleaved_Adhesin"/>
    <property type="match status" value="2"/>
</dbReference>
<feature type="domain" description="Peptidase C25 gingipain C-terminal" evidence="8">
    <location>
        <begin position="63"/>
        <end position="194"/>
    </location>
</feature>
<dbReference type="Gene3D" id="2.60.40.10">
    <property type="entry name" value="Immunoglobulins"/>
    <property type="match status" value="1"/>
</dbReference>
<reference evidence="9 10" key="1">
    <citation type="submission" date="2018-04" db="EMBL/GenBank/DDBJ databases">
        <title>Genomic Encyclopedia of Type Strains, Phase IV (KMG-IV): sequencing the most valuable type-strain genomes for metagenomic binning, comparative biology and taxonomic classification.</title>
        <authorList>
            <person name="Goeker M."/>
        </authorList>
    </citation>
    <scope>NUCLEOTIDE SEQUENCE [LARGE SCALE GENOMIC DNA]</scope>
    <source>
        <strain evidence="9 10">DSM 28520</strain>
    </source>
</reference>
<evidence type="ECO:0000259" key="7">
    <source>
        <dbReference type="Pfam" id="PF07675"/>
    </source>
</evidence>
<evidence type="ECO:0000256" key="5">
    <source>
        <dbReference type="ARBA" id="ARBA00023026"/>
    </source>
</evidence>
<comment type="similarity">
    <text evidence="1">Belongs to the peptidase C25 family.</text>
</comment>
<evidence type="ECO:0000256" key="2">
    <source>
        <dbReference type="ARBA" id="ARBA00022670"/>
    </source>
</evidence>
<keyword evidence="6" id="KW-0732">Signal</keyword>
<dbReference type="EMBL" id="QEKY01000007">
    <property type="protein sequence ID" value="PVZ10754.1"/>
    <property type="molecule type" value="Genomic_DNA"/>
</dbReference>
<gene>
    <name evidence="9" type="ORF">C7382_107120</name>
</gene>